<dbReference type="InterPro" id="IPR018114">
    <property type="entry name" value="TRYPSIN_HIS"/>
</dbReference>
<keyword evidence="8" id="KW-0472">Membrane</keyword>
<gene>
    <name evidence="11" type="primary">HPN</name>
    <name evidence="11" type="ORF">AOXY_G32274</name>
</gene>
<protein>
    <submittedName>
        <fullName evidence="11">Serine protease hepsin</fullName>
    </submittedName>
</protein>
<organism evidence="11 12">
    <name type="scientific">Acipenser oxyrinchus oxyrinchus</name>
    <dbReference type="NCBI Taxonomy" id="40147"/>
    <lineage>
        <taxon>Eukaryota</taxon>
        <taxon>Metazoa</taxon>
        <taxon>Chordata</taxon>
        <taxon>Craniata</taxon>
        <taxon>Vertebrata</taxon>
        <taxon>Euteleostomi</taxon>
        <taxon>Actinopterygii</taxon>
        <taxon>Chondrostei</taxon>
        <taxon>Acipenseriformes</taxon>
        <taxon>Acipenseridae</taxon>
        <taxon>Acipenser</taxon>
    </lineage>
</organism>
<accession>A0AAD8CKT5</accession>
<evidence type="ECO:0000259" key="10">
    <source>
        <dbReference type="PROSITE" id="PS50287"/>
    </source>
</evidence>
<dbReference type="AlphaFoldDB" id="A0AAD8CKT5"/>
<keyword evidence="12" id="KW-1185">Reference proteome</keyword>
<keyword evidence="8" id="KW-1133">Transmembrane helix</keyword>
<dbReference type="Gene3D" id="3.10.250.10">
    <property type="entry name" value="SRCR-like domain"/>
    <property type="match status" value="1"/>
</dbReference>
<dbReference type="GO" id="GO:0006508">
    <property type="term" value="P:proteolysis"/>
    <property type="evidence" value="ECO:0007669"/>
    <property type="project" value="UniProtKB-KW"/>
</dbReference>
<dbReference type="PROSITE" id="PS50240">
    <property type="entry name" value="TRYPSIN_DOM"/>
    <property type="match status" value="1"/>
</dbReference>
<dbReference type="InterPro" id="IPR015352">
    <property type="entry name" value="Hepsin-SRCR_dom"/>
</dbReference>
<evidence type="ECO:0000256" key="2">
    <source>
        <dbReference type="ARBA" id="ARBA00022801"/>
    </source>
</evidence>
<dbReference type="InterPro" id="IPR043504">
    <property type="entry name" value="Peptidase_S1_PA_chymotrypsin"/>
</dbReference>
<name>A0AAD8CKT5_ACIOX</name>
<comment type="caution">
    <text evidence="6">Lacks conserved residue(s) required for the propagation of feature annotation.</text>
</comment>
<dbReference type="PRINTS" id="PR00722">
    <property type="entry name" value="CHYMOTRYPSIN"/>
</dbReference>
<dbReference type="Proteomes" id="UP001230051">
    <property type="component" value="Unassembled WGS sequence"/>
</dbReference>
<dbReference type="InterPro" id="IPR009003">
    <property type="entry name" value="Peptidase_S1_PA"/>
</dbReference>
<evidence type="ECO:0000256" key="4">
    <source>
        <dbReference type="ARBA" id="ARBA00023157"/>
    </source>
</evidence>
<dbReference type="EMBL" id="JAGXEW010000050">
    <property type="protein sequence ID" value="KAK1151897.1"/>
    <property type="molecule type" value="Genomic_DNA"/>
</dbReference>
<evidence type="ECO:0000256" key="5">
    <source>
        <dbReference type="ARBA" id="ARBA00023180"/>
    </source>
</evidence>
<dbReference type="InterPro" id="IPR001254">
    <property type="entry name" value="Trypsin_dom"/>
</dbReference>
<dbReference type="Pfam" id="PF00089">
    <property type="entry name" value="Trypsin"/>
    <property type="match status" value="1"/>
</dbReference>
<keyword evidence="2 7" id="KW-0378">Hydrolase</keyword>
<dbReference type="Gene3D" id="2.40.10.10">
    <property type="entry name" value="Trypsin-like serine proteases"/>
    <property type="match status" value="1"/>
</dbReference>
<dbReference type="PROSITE" id="PS00134">
    <property type="entry name" value="TRYPSIN_HIS"/>
    <property type="match status" value="1"/>
</dbReference>
<feature type="transmembrane region" description="Helical" evidence="8">
    <location>
        <begin position="20"/>
        <end position="44"/>
    </location>
</feature>
<keyword evidence="5" id="KW-0325">Glycoprotein</keyword>
<evidence type="ECO:0000256" key="1">
    <source>
        <dbReference type="ARBA" id="ARBA00022670"/>
    </source>
</evidence>
<feature type="domain" description="Peptidase S1" evidence="9">
    <location>
        <begin position="163"/>
        <end position="404"/>
    </location>
</feature>
<dbReference type="SUPFAM" id="SSF56487">
    <property type="entry name" value="SRCR-like"/>
    <property type="match status" value="1"/>
</dbReference>
<dbReference type="PANTHER" id="PTHR24252">
    <property type="entry name" value="ACROSIN-RELATED"/>
    <property type="match status" value="1"/>
</dbReference>
<keyword evidence="4" id="KW-1015">Disulfide bond</keyword>
<dbReference type="GO" id="GO:0004252">
    <property type="term" value="F:serine-type endopeptidase activity"/>
    <property type="evidence" value="ECO:0007669"/>
    <property type="project" value="InterPro"/>
</dbReference>
<evidence type="ECO:0000313" key="11">
    <source>
        <dbReference type="EMBL" id="KAK1151897.1"/>
    </source>
</evidence>
<dbReference type="GO" id="GO:0070008">
    <property type="term" value="F:serine-type exopeptidase activity"/>
    <property type="evidence" value="ECO:0007669"/>
    <property type="project" value="InterPro"/>
</dbReference>
<evidence type="ECO:0000256" key="7">
    <source>
        <dbReference type="RuleBase" id="RU363034"/>
    </source>
</evidence>
<keyword evidence="1 7" id="KW-0645">Protease</keyword>
<feature type="domain" description="SRCR" evidence="10">
    <location>
        <begin position="26"/>
        <end position="151"/>
    </location>
</feature>
<dbReference type="InterPro" id="IPR036772">
    <property type="entry name" value="SRCR-like_dom_sf"/>
</dbReference>
<reference evidence="11" key="1">
    <citation type="submission" date="2022-02" db="EMBL/GenBank/DDBJ databases">
        <title>Atlantic sturgeon de novo genome assembly.</title>
        <authorList>
            <person name="Stock M."/>
            <person name="Klopp C."/>
            <person name="Guiguen Y."/>
            <person name="Cabau C."/>
            <person name="Parinello H."/>
            <person name="Santidrian Yebra-Pimentel E."/>
            <person name="Kuhl H."/>
            <person name="Dirks R.P."/>
            <person name="Guessner J."/>
            <person name="Wuertz S."/>
            <person name="Du K."/>
            <person name="Schartl M."/>
        </authorList>
    </citation>
    <scope>NUCLEOTIDE SEQUENCE</scope>
    <source>
        <strain evidence="11">STURGEONOMICS-FGT-2020</strain>
        <tissue evidence="11">Whole blood</tissue>
    </source>
</reference>
<keyword evidence="8" id="KW-0812">Transmembrane</keyword>
<dbReference type="GO" id="GO:0016020">
    <property type="term" value="C:membrane"/>
    <property type="evidence" value="ECO:0007669"/>
    <property type="project" value="InterPro"/>
</dbReference>
<comment type="caution">
    <text evidence="11">The sequence shown here is derived from an EMBL/GenBank/DDBJ whole genome shotgun (WGS) entry which is preliminary data.</text>
</comment>
<sequence>MQEKQDSPKLSCLSPTKITVLTLCILVFIGGIGAAAWAIVTYLFKAEDPGLYDVQINSADLRLSVFDRSEGKWRFVCSSSSNELVAKISCEEMGFVRSLSYSERPSSMVVANGSAGFFCVDEKQLQYGRKIQEVLSACACESGRVLSVNCQDCGRRRLPVDRIVGGQDASLGKWPWQASLRYDGSHLCGGSVISDRWIITAAHCFPERNRVTSRWQVFIGSISQASSGVSMPVQTVVYHSGYQPFKDPNIDDNSNDIAVIYLATPLNFSDYIQPICLPAHRQPLVDGKVCTVTGWGNTKYYGQPSVILQEASVPVISNSVCNGDEYYGNQISNSMFCAGFADGGIDACQGDSGGPFVCEDSISKTSRWRLCGVVSWGTGCALPRKPGVYTQVNQFHQWLSNAMRTYSQSSGVFSMG</sequence>
<dbReference type="InterPro" id="IPR033116">
    <property type="entry name" value="TRYPSIN_SER"/>
</dbReference>
<keyword evidence="3 7" id="KW-0720">Serine protease</keyword>
<dbReference type="InterPro" id="IPR001314">
    <property type="entry name" value="Peptidase_S1A"/>
</dbReference>
<evidence type="ECO:0000256" key="3">
    <source>
        <dbReference type="ARBA" id="ARBA00022825"/>
    </source>
</evidence>
<dbReference type="Pfam" id="PF09272">
    <property type="entry name" value="Hepsin-SRCR"/>
    <property type="match status" value="1"/>
</dbReference>
<evidence type="ECO:0000256" key="8">
    <source>
        <dbReference type="SAM" id="Phobius"/>
    </source>
</evidence>
<dbReference type="SMART" id="SM00020">
    <property type="entry name" value="Tryp_SPc"/>
    <property type="match status" value="1"/>
</dbReference>
<evidence type="ECO:0000256" key="6">
    <source>
        <dbReference type="PROSITE-ProRule" id="PRU00196"/>
    </source>
</evidence>
<dbReference type="PROSITE" id="PS00135">
    <property type="entry name" value="TRYPSIN_SER"/>
    <property type="match status" value="1"/>
</dbReference>
<dbReference type="CDD" id="cd00190">
    <property type="entry name" value="Tryp_SPc"/>
    <property type="match status" value="1"/>
</dbReference>
<evidence type="ECO:0000259" key="9">
    <source>
        <dbReference type="PROSITE" id="PS50240"/>
    </source>
</evidence>
<dbReference type="SUPFAM" id="SSF50494">
    <property type="entry name" value="Trypsin-like serine proteases"/>
    <property type="match status" value="1"/>
</dbReference>
<evidence type="ECO:0000313" key="12">
    <source>
        <dbReference type="Proteomes" id="UP001230051"/>
    </source>
</evidence>
<dbReference type="InterPro" id="IPR001190">
    <property type="entry name" value="SRCR"/>
</dbReference>
<proteinExistence type="predicted"/>
<dbReference type="PANTHER" id="PTHR24252:SF27">
    <property type="entry name" value="TRANSMEMBRANE PROTEASE SERINE 3-LIKE"/>
    <property type="match status" value="1"/>
</dbReference>
<dbReference type="FunFam" id="2.40.10.10:FF:000003">
    <property type="entry name" value="Transmembrane serine protease 3"/>
    <property type="match status" value="1"/>
</dbReference>
<dbReference type="PROSITE" id="PS50287">
    <property type="entry name" value="SRCR_2"/>
    <property type="match status" value="1"/>
</dbReference>